<dbReference type="InterPro" id="IPR004147">
    <property type="entry name" value="ABC1_dom"/>
</dbReference>
<evidence type="ECO:0000259" key="1">
    <source>
        <dbReference type="Pfam" id="PF03109"/>
    </source>
</evidence>
<sequence>MLDSLSTKQVFTTELLDGNPVDQCFDLDIEHRQFIGEKIMELCLLEIMRFRYMQTDPNWANFLYNPAKKQVCNCLNQLIPYT</sequence>
<dbReference type="GO" id="GO:0006744">
    <property type="term" value="P:ubiquinone biosynthetic process"/>
    <property type="evidence" value="ECO:0007669"/>
    <property type="project" value="TreeGrafter"/>
</dbReference>
<keyword evidence="3" id="KW-1185">Reference proteome</keyword>
<evidence type="ECO:0000313" key="2">
    <source>
        <dbReference type="EMBL" id="KAJ8930341.1"/>
    </source>
</evidence>
<organism evidence="2 3">
    <name type="scientific">Rhamnusium bicolor</name>
    <dbReference type="NCBI Taxonomy" id="1586634"/>
    <lineage>
        <taxon>Eukaryota</taxon>
        <taxon>Metazoa</taxon>
        <taxon>Ecdysozoa</taxon>
        <taxon>Arthropoda</taxon>
        <taxon>Hexapoda</taxon>
        <taxon>Insecta</taxon>
        <taxon>Pterygota</taxon>
        <taxon>Neoptera</taxon>
        <taxon>Endopterygota</taxon>
        <taxon>Coleoptera</taxon>
        <taxon>Polyphaga</taxon>
        <taxon>Cucujiformia</taxon>
        <taxon>Chrysomeloidea</taxon>
        <taxon>Cerambycidae</taxon>
        <taxon>Lepturinae</taxon>
        <taxon>Rhagiini</taxon>
        <taxon>Rhamnusium</taxon>
    </lineage>
</organism>
<dbReference type="PANTHER" id="PTHR43851">
    <property type="match status" value="1"/>
</dbReference>
<gene>
    <name evidence="2" type="ORF">NQ314_016891</name>
</gene>
<evidence type="ECO:0000313" key="3">
    <source>
        <dbReference type="Proteomes" id="UP001162156"/>
    </source>
</evidence>
<dbReference type="PANTHER" id="PTHR43851:SF3">
    <property type="entry name" value="COENZYME Q8"/>
    <property type="match status" value="1"/>
</dbReference>
<dbReference type="EMBL" id="JANEYF010004696">
    <property type="protein sequence ID" value="KAJ8930341.1"/>
    <property type="molecule type" value="Genomic_DNA"/>
</dbReference>
<protein>
    <recommendedName>
        <fullName evidence="1">ABC1 atypical kinase-like domain-containing protein</fullName>
    </recommendedName>
</protein>
<dbReference type="Pfam" id="PF03109">
    <property type="entry name" value="ABC1"/>
    <property type="match status" value="1"/>
</dbReference>
<reference evidence="2" key="1">
    <citation type="journal article" date="2023" name="Insect Mol. Biol.">
        <title>Genome sequencing provides insights into the evolution of gene families encoding plant cell wall-degrading enzymes in longhorned beetles.</title>
        <authorList>
            <person name="Shin N.R."/>
            <person name="Okamura Y."/>
            <person name="Kirsch R."/>
            <person name="Pauchet Y."/>
        </authorList>
    </citation>
    <scope>NUCLEOTIDE SEQUENCE</scope>
    <source>
        <strain evidence="2">RBIC_L_NR</strain>
    </source>
</reference>
<accession>A0AAV8WXJ8</accession>
<dbReference type="InterPro" id="IPR051409">
    <property type="entry name" value="Atypical_kinase_ADCK"/>
</dbReference>
<feature type="domain" description="ABC1 atypical kinase-like" evidence="1">
    <location>
        <begin position="3"/>
        <end position="69"/>
    </location>
</feature>
<name>A0AAV8WXJ8_9CUCU</name>
<comment type="caution">
    <text evidence="2">The sequence shown here is derived from an EMBL/GenBank/DDBJ whole genome shotgun (WGS) entry which is preliminary data.</text>
</comment>
<proteinExistence type="predicted"/>
<dbReference type="Proteomes" id="UP001162156">
    <property type="component" value="Unassembled WGS sequence"/>
</dbReference>
<dbReference type="AlphaFoldDB" id="A0AAV8WXJ8"/>